<sequence length="279" mass="31685">MSESNEQPMITLNNGVPIPQLGLGVFQTPEGEQTANAVRWALQAGYRHIDTAKIYGNEASVGQGLRESGLKRREVFLTTKLWNEDVRAGRAKQAYEESLDRLGVDMIDLYLIHWPAEGWQQAWEDMQELYLQRRVRAIGVCNFQQHHLEELRSISDVKPAVDQIESSPIFVNQELIDYANGEWRVDVEAWSPLGGTGTHLLEDPRLVSIAAKYSKSPAQVVIRWHLQRGVIVIPKSVHQERIESNFDVFDFQLSDEDMQAVSSMDTGQRVGADPDHFDF</sequence>
<feature type="domain" description="NADP-dependent oxidoreductase" evidence="7">
    <location>
        <begin position="21"/>
        <end position="264"/>
    </location>
</feature>
<feature type="binding site" evidence="5">
    <location>
        <position position="113"/>
    </location>
    <ligand>
        <name>substrate</name>
    </ligand>
</feature>
<dbReference type="eggNOG" id="COG0656">
    <property type="taxonomic scope" value="Bacteria"/>
</dbReference>
<dbReference type="EMBL" id="JGYK01000001">
    <property type="protein sequence ID" value="KFI40150.1"/>
    <property type="molecule type" value="Genomic_DNA"/>
</dbReference>
<comment type="similarity">
    <text evidence="1">Belongs to the aldo/keto reductase family.</text>
</comment>
<dbReference type="PROSITE" id="PS00798">
    <property type="entry name" value="ALDOKETO_REDUCTASE_1"/>
    <property type="match status" value="1"/>
</dbReference>
<dbReference type="FunFam" id="3.20.20.100:FF:000015">
    <property type="entry name" value="Oxidoreductase, aldo/keto reductase family"/>
    <property type="match status" value="1"/>
</dbReference>
<evidence type="ECO:0000256" key="2">
    <source>
        <dbReference type="ARBA" id="ARBA00022857"/>
    </source>
</evidence>
<evidence type="ECO:0000256" key="5">
    <source>
        <dbReference type="PIRSR" id="PIRSR000097-2"/>
    </source>
</evidence>
<dbReference type="PIRSF" id="PIRSF000097">
    <property type="entry name" value="AKR"/>
    <property type="match status" value="1"/>
</dbReference>
<keyword evidence="2" id="KW-0521">NADP</keyword>
<dbReference type="Gene3D" id="3.20.20.100">
    <property type="entry name" value="NADP-dependent oxidoreductase domain"/>
    <property type="match status" value="1"/>
</dbReference>
<evidence type="ECO:0000256" key="3">
    <source>
        <dbReference type="ARBA" id="ARBA00023002"/>
    </source>
</evidence>
<dbReference type="Pfam" id="PF00248">
    <property type="entry name" value="Aldo_ket_red"/>
    <property type="match status" value="1"/>
</dbReference>
<proteinExistence type="inferred from homology"/>
<dbReference type="GO" id="GO:0047017">
    <property type="term" value="F:prostaglandin F synthase activity"/>
    <property type="evidence" value="ECO:0007669"/>
    <property type="project" value="UniProtKB-EC"/>
</dbReference>
<dbReference type="InterPro" id="IPR018170">
    <property type="entry name" value="Aldo/ket_reductase_CS"/>
</dbReference>
<evidence type="ECO:0000313" key="9">
    <source>
        <dbReference type="Proteomes" id="UP000029015"/>
    </source>
</evidence>
<dbReference type="InterPro" id="IPR020471">
    <property type="entry name" value="AKR"/>
</dbReference>
<feature type="site" description="Lowers pKa of active site Tyr" evidence="6">
    <location>
        <position position="80"/>
    </location>
</feature>
<evidence type="ECO:0000256" key="6">
    <source>
        <dbReference type="PIRSR" id="PIRSR000097-3"/>
    </source>
</evidence>
<evidence type="ECO:0000256" key="4">
    <source>
        <dbReference type="PIRSR" id="PIRSR000097-1"/>
    </source>
</evidence>
<feature type="active site" description="Proton donor" evidence="4">
    <location>
        <position position="55"/>
    </location>
</feature>
<dbReference type="InterPro" id="IPR036812">
    <property type="entry name" value="NAD(P)_OxRdtase_dom_sf"/>
</dbReference>
<name>A0A086Z0V0_9BIFI</name>
<reference evidence="8 9" key="1">
    <citation type="submission" date="2014-03" db="EMBL/GenBank/DDBJ databases">
        <title>Genomics of Bifidobacteria.</title>
        <authorList>
            <person name="Ventura M."/>
            <person name="Milani C."/>
            <person name="Lugli G.A."/>
        </authorList>
    </citation>
    <scope>NUCLEOTIDE SEQUENCE [LARGE SCALE GENOMIC DNA]</scope>
    <source>
        <strain evidence="8 9">DSM 22766</strain>
    </source>
</reference>
<dbReference type="PANTHER" id="PTHR43827:SF3">
    <property type="entry name" value="NADP-DEPENDENT OXIDOREDUCTASE DOMAIN-CONTAINING PROTEIN"/>
    <property type="match status" value="1"/>
</dbReference>
<evidence type="ECO:0000256" key="1">
    <source>
        <dbReference type="ARBA" id="ARBA00007905"/>
    </source>
</evidence>
<keyword evidence="9" id="KW-1185">Reference proteome</keyword>
<dbReference type="RefSeq" id="WP_161788284.1">
    <property type="nucleotide sequence ID" value="NZ_CP011786.1"/>
</dbReference>
<gene>
    <name evidence="8" type="ORF">BACT_0852</name>
</gene>
<keyword evidence="3 8" id="KW-0560">Oxidoreductase</keyword>
<dbReference type="STRING" id="1437605.AB656_02865"/>
<comment type="caution">
    <text evidence="8">The sequence shown here is derived from an EMBL/GenBank/DDBJ whole genome shotgun (WGS) entry which is preliminary data.</text>
</comment>
<organism evidence="8 9">
    <name type="scientific">Bifidobacterium actinocoloniiforme DSM 22766</name>
    <dbReference type="NCBI Taxonomy" id="1437605"/>
    <lineage>
        <taxon>Bacteria</taxon>
        <taxon>Bacillati</taxon>
        <taxon>Actinomycetota</taxon>
        <taxon>Actinomycetes</taxon>
        <taxon>Bifidobacteriales</taxon>
        <taxon>Bifidobacteriaceae</taxon>
        <taxon>Bifidobacterium</taxon>
    </lineage>
</organism>
<dbReference type="PANTHER" id="PTHR43827">
    <property type="entry name" value="2,5-DIKETO-D-GLUCONIC ACID REDUCTASE"/>
    <property type="match status" value="1"/>
</dbReference>
<dbReference type="SUPFAM" id="SSF51430">
    <property type="entry name" value="NAD(P)-linked oxidoreductase"/>
    <property type="match status" value="1"/>
</dbReference>
<dbReference type="PROSITE" id="PS00063">
    <property type="entry name" value="ALDOKETO_REDUCTASE_3"/>
    <property type="match status" value="1"/>
</dbReference>
<dbReference type="InterPro" id="IPR023210">
    <property type="entry name" value="NADP_OxRdtase_dom"/>
</dbReference>
<dbReference type="PROSITE" id="PS00062">
    <property type="entry name" value="ALDOKETO_REDUCTASE_2"/>
    <property type="match status" value="1"/>
</dbReference>
<evidence type="ECO:0000313" key="8">
    <source>
        <dbReference type="EMBL" id="KFI40150.1"/>
    </source>
</evidence>
<accession>A0A086Z0V0</accession>
<dbReference type="AlphaFoldDB" id="A0A086Z0V0"/>
<protein>
    <submittedName>
        <fullName evidence="8">2,5-didehydrogluconate reductase</fullName>
        <ecNumber evidence="8">1.1.1.188</ecNumber>
    </submittedName>
</protein>
<evidence type="ECO:0000259" key="7">
    <source>
        <dbReference type="Pfam" id="PF00248"/>
    </source>
</evidence>
<dbReference type="Proteomes" id="UP000029015">
    <property type="component" value="Unassembled WGS sequence"/>
</dbReference>
<dbReference type="EC" id="1.1.1.188" evidence="8"/>
<dbReference type="PRINTS" id="PR00069">
    <property type="entry name" value="ALDKETRDTASE"/>
</dbReference>